<dbReference type="Pfam" id="PF06114">
    <property type="entry name" value="Peptidase_M78"/>
    <property type="match status" value="1"/>
</dbReference>
<dbReference type="InterPro" id="IPR052345">
    <property type="entry name" value="Rad_response_metalloprotease"/>
</dbReference>
<dbReference type="RefSeq" id="WP_172155460.1">
    <property type="nucleotide sequence ID" value="NZ_JABJWC010000005.1"/>
</dbReference>
<gene>
    <name evidence="2" type="ORF">HNW77_03565</name>
</gene>
<evidence type="ECO:0000259" key="1">
    <source>
        <dbReference type="Pfam" id="PF06114"/>
    </source>
</evidence>
<organism evidence="2 3">
    <name type="scientific">Komagataeibacter melomenusus</name>
    <dbReference type="NCBI Taxonomy" id="2766578"/>
    <lineage>
        <taxon>Bacteria</taxon>
        <taxon>Pseudomonadati</taxon>
        <taxon>Pseudomonadota</taxon>
        <taxon>Alphaproteobacteria</taxon>
        <taxon>Acetobacterales</taxon>
        <taxon>Acetobacteraceae</taxon>
        <taxon>Komagataeibacter</taxon>
    </lineage>
</organism>
<dbReference type="EMBL" id="JABJWC010000005">
    <property type="protein sequence ID" value="NPC65501.1"/>
    <property type="molecule type" value="Genomic_DNA"/>
</dbReference>
<sequence>MNSSDKGDKLEDAFHQYLLDQKERGDLVYGVYSPDSCRIFKKKEYYCKEREAGVEFDVVLEIYANGRPSPHLYVIFECKNYSGSVPEVYVNDFSAKLGRMFPHTAKGVMVVSSQLQSGAEQVARNRGLGIIKYDGEGLDIIADRKAQPYIENRFVEFQLFQRESATKSLKFSAYNDGKFFSSISRFLGSLHPKLAGDVDESSTTIPFMPPEAIKSSVQEVLKLVDYQGGPVDLEHICSVLSIDLQYSNQEFHDTDGTPILGSAHFHRKVISINSHGNRSRERFTIGHELGHFSLKHQQYLSSENIIERDLLINKEMDANFNLERLEYQANSFSSNLILPDDFFKFKTAQFRNFLDIRDRGHGYIFVDDQPCNYTIYEQLLANLSSHFEVSKQAIQIKFKHLGMLNDQRKRSQPSLVAGVLEGLISSSVRTR</sequence>
<dbReference type="Proteomes" id="UP000623090">
    <property type="component" value="Unassembled WGS sequence"/>
</dbReference>
<proteinExistence type="predicted"/>
<protein>
    <submittedName>
        <fullName evidence="2">ImmA/IrrE family metallo-endopeptidase</fullName>
    </submittedName>
</protein>
<feature type="domain" description="IrrE N-terminal-like" evidence="1">
    <location>
        <begin position="242"/>
        <end position="398"/>
    </location>
</feature>
<dbReference type="InterPro" id="IPR010359">
    <property type="entry name" value="IrrE_HExxH"/>
</dbReference>
<evidence type="ECO:0000313" key="2">
    <source>
        <dbReference type="EMBL" id="NPC65501.1"/>
    </source>
</evidence>
<reference evidence="2 3" key="1">
    <citation type="journal article" date="2020" name="Microorganisms">
        <title>Description of Komagataeibacter melaceti sp. nov. and Komagataeibacter melomenusus sp. nov. Isolated from Apple Cider Vinegar.</title>
        <authorList>
            <person name="Maric L."/>
            <person name="Cleenwerck I."/>
            <person name="Accetto T."/>
            <person name="Vandamme P."/>
            <person name="Trcek J."/>
        </authorList>
    </citation>
    <scope>NUCLEOTIDE SEQUENCE [LARGE SCALE GENOMIC DNA]</scope>
    <source>
        <strain evidence="2 3">AV436</strain>
    </source>
</reference>
<dbReference type="PANTHER" id="PTHR43236">
    <property type="entry name" value="ANTITOXIN HIGA1"/>
    <property type="match status" value="1"/>
</dbReference>
<dbReference type="PANTHER" id="PTHR43236:SF2">
    <property type="entry name" value="BLL0069 PROTEIN"/>
    <property type="match status" value="1"/>
</dbReference>
<evidence type="ECO:0000313" key="3">
    <source>
        <dbReference type="Proteomes" id="UP000623090"/>
    </source>
</evidence>
<accession>A0ABX2AAX7</accession>
<keyword evidence="3" id="KW-1185">Reference proteome</keyword>
<name>A0ABX2AAX7_9PROT</name>
<comment type="caution">
    <text evidence="2">The sequence shown here is derived from an EMBL/GenBank/DDBJ whole genome shotgun (WGS) entry which is preliminary data.</text>
</comment>
<dbReference type="Gene3D" id="1.10.10.2910">
    <property type="match status" value="1"/>
</dbReference>